<name>A0A1Q3FSS0_CULTA</name>
<accession>A0A1Q3FSS0</accession>
<dbReference type="SUPFAM" id="SSF100910">
    <property type="entry name" value="Chemosensory protein Csp2"/>
    <property type="match status" value="1"/>
</dbReference>
<dbReference type="Gene3D" id="1.10.2080.10">
    <property type="entry name" value="Insect odorant-binding protein A10/Ejaculatory bulb-specific protein 3"/>
    <property type="match status" value="1"/>
</dbReference>
<feature type="chain" id="PRO_5012411065" evidence="2">
    <location>
        <begin position="24"/>
        <end position="167"/>
    </location>
</feature>
<dbReference type="InterPro" id="IPR005055">
    <property type="entry name" value="A10/PebIII"/>
</dbReference>
<sequence length="167" mass="18499">MFSNNAILGSLLLCCIALSVVKGAEYDTKYDNVDLDEIFRSTRLLNNYMKCLKNLGPCTPEGKELKENLPDALSNDCAKCSEKQKAGASKVIHFIVENRRDDFGALEKLYDPTGEFRRKYLDEEMNFRPHGEDGAEEKSPESESGGVTTEEAAAAAQDHGQSAEGRR</sequence>
<feature type="signal peptide" evidence="2">
    <location>
        <begin position="1"/>
        <end position="23"/>
    </location>
</feature>
<dbReference type="PANTHER" id="PTHR11257:SF12">
    <property type="entry name" value="EJACULATORY BULB-SPECIFIC PROTEIN 3-RELATED"/>
    <property type="match status" value="1"/>
</dbReference>
<evidence type="ECO:0000313" key="3">
    <source>
        <dbReference type="EMBL" id="JAV30598.1"/>
    </source>
</evidence>
<protein>
    <submittedName>
        <fullName evidence="3">Putative insect pheromone-binding family</fullName>
    </submittedName>
</protein>
<dbReference type="InterPro" id="IPR036682">
    <property type="entry name" value="OS_D_A10/PebIII_sf"/>
</dbReference>
<dbReference type="EMBL" id="GFDL01004447">
    <property type="protein sequence ID" value="JAV30598.1"/>
    <property type="molecule type" value="Transcribed_RNA"/>
</dbReference>
<dbReference type="Pfam" id="PF03392">
    <property type="entry name" value="OS-D"/>
    <property type="match status" value="1"/>
</dbReference>
<feature type="compositionally biased region" description="Basic and acidic residues" evidence="1">
    <location>
        <begin position="121"/>
        <end position="141"/>
    </location>
</feature>
<organism evidence="3">
    <name type="scientific">Culex tarsalis</name>
    <name type="common">Encephalitis mosquito</name>
    <dbReference type="NCBI Taxonomy" id="7177"/>
    <lineage>
        <taxon>Eukaryota</taxon>
        <taxon>Metazoa</taxon>
        <taxon>Ecdysozoa</taxon>
        <taxon>Arthropoda</taxon>
        <taxon>Hexapoda</taxon>
        <taxon>Insecta</taxon>
        <taxon>Pterygota</taxon>
        <taxon>Neoptera</taxon>
        <taxon>Endopterygota</taxon>
        <taxon>Diptera</taxon>
        <taxon>Nematocera</taxon>
        <taxon>Culicoidea</taxon>
        <taxon>Culicidae</taxon>
        <taxon>Culicinae</taxon>
        <taxon>Culicini</taxon>
        <taxon>Culex</taxon>
        <taxon>Culex</taxon>
    </lineage>
</organism>
<evidence type="ECO:0000256" key="1">
    <source>
        <dbReference type="SAM" id="MobiDB-lite"/>
    </source>
</evidence>
<keyword evidence="2" id="KW-0732">Signal</keyword>
<dbReference type="AlphaFoldDB" id="A0A1Q3FSS0"/>
<reference evidence="3" key="1">
    <citation type="submission" date="2017-01" db="EMBL/GenBank/DDBJ databases">
        <title>A deep insight into the sialotranscriptome of adult male and female Cluex tarsalis mosquitoes.</title>
        <authorList>
            <person name="Ribeiro J.M."/>
            <person name="Moreira F."/>
            <person name="Bernard K.A."/>
            <person name="Calvo E."/>
        </authorList>
    </citation>
    <scope>NUCLEOTIDE SEQUENCE</scope>
    <source>
        <strain evidence="3">Kern County</strain>
        <tissue evidence="3">Salivary glands</tissue>
    </source>
</reference>
<proteinExistence type="predicted"/>
<dbReference type="PANTHER" id="PTHR11257">
    <property type="entry name" value="CHEMOSENSORY PROTEIN-RELATED"/>
    <property type="match status" value="1"/>
</dbReference>
<evidence type="ECO:0000256" key="2">
    <source>
        <dbReference type="SAM" id="SignalP"/>
    </source>
</evidence>
<feature type="region of interest" description="Disordered" evidence="1">
    <location>
        <begin position="121"/>
        <end position="167"/>
    </location>
</feature>